<feature type="region of interest" description="Disordered" evidence="2">
    <location>
        <begin position="632"/>
        <end position="652"/>
    </location>
</feature>
<feature type="compositionally biased region" description="Low complexity" evidence="2">
    <location>
        <begin position="750"/>
        <end position="760"/>
    </location>
</feature>
<dbReference type="RefSeq" id="XP_037167466.1">
    <property type="nucleotide sequence ID" value="XM_037305711.1"/>
</dbReference>
<dbReference type="InterPro" id="IPR057026">
    <property type="entry name" value="Znf-C2H2_ascomycetes"/>
</dbReference>
<dbReference type="Proteomes" id="UP000578531">
    <property type="component" value="Unassembled WGS sequence"/>
</dbReference>
<dbReference type="GO" id="GO:0008270">
    <property type="term" value="F:zinc ion binding"/>
    <property type="evidence" value="ECO:0007669"/>
    <property type="project" value="UniProtKB-KW"/>
</dbReference>
<accession>A0A8H6L729</accession>
<evidence type="ECO:0000313" key="4">
    <source>
        <dbReference type="EMBL" id="KAF6238152.1"/>
    </source>
</evidence>
<feature type="region of interest" description="Disordered" evidence="2">
    <location>
        <begin position="1"/>
        <end position="556"/>
    </location>
</feature>
<feature type="compositionally biased region" description="Basic residues" evidence="2">
    <location>
        <begin position="374"/>
        <end position="384"/>
    </location>
</feature>
<keyword evidence="1" id="KW-0863">Zinc-finger</keyword>
<dbReference type="PROSITE" id="PS00028">
    <property type="entry name" value="ZINC_FINGER_C2H2_1"/>
    <property type="match status" value="1"/>
</dbReference>
<feature type="compositionally biased region" description="Low complexity" evidence="2">
    <location>
        <begin position="480"/>
        <end position="493"/>
    </location>
</feature>
<feature type="compositionally biased region" description="Polar residues" evidence="2">
    <location>
        <begin position="252"/>
        <end position="278"/>
    </location>
</feature>
<sequence>MPFSRAPVPLAIPNARFDLAPPPLPPPRNTDITAGSDPGWAWGNDPKGGNFGKARESLRPISNFPKSWGKNMEEDRPLDPPEFRRRESSTSTVRSPAETSRGFDFARHQDEGYYSISGPRPSAMSQQLHGERQLQQKNFENSSQAYDNKLLSKIGKPKTPPRNASLGSIESSPTSNLSFHHQQQQQQSGRHPNQLRSLSFPHSSYSNSAYSDPPIKKEPSSGYGDSPRSRPVSPGLTLSTTSAHSFMDWRSPPSSAHDSDQQPYYRQRFPSSTNVLRQQKSRRSTSGSLLSSYDESAGNSMNHTASTVSERPSPLKRESYDQPNFFEPDSADPTFPMEDSVRKLRLEDRPPLISSNPDSLSYYYKHSNPSLHTSRSRPGMKRKPSQSPPPDPAHEANASFAAVGGNNTDLHQRNTSTPQHPSHRVSPLGRQFAQNQGSFSSQSSAGPRNNSYASSAGLSVASSITTLDQHSPGISPSSDQQQQQQQQQLLYQQHSGQDSPYVTSLPMNQAPRNTRDTRTQQQYPQAPLETHPTPPVDQKPQNPQNQRKNNAPPNMQPPSFICGCCPKKPKKFDTLEELRVHESEKQYSCMYCPNRFKNKNEAERHQNSLHLRKHSWSCATLNNSFDSAFYPSTNIPPADNSSSPSQPPPPPTSLTAFDTCGYCGQQFPNEPAPDWEARGAHLNGVHKFGECNQSKKFFRADHFRQHLKHSHAGTSGKWTNMLETACMRDEPPPTPQDNNAPQSQGAPVANMGMGPTNMGPGNMGQGNMGQDMGQNMGQANMGQGPMGQANMGQVNMGQDGMGQGEMGQGGMGQNMVQPKYEPLDMSNIDPNIGMQQMGNMGPMPNMGTMGAAPARGMGMQGGQMRSERIDEMPQEM</sequence>
<protein>
    <recommendedName>
        <fullName evidence="3">C2H2-type domain-containing protein</fullName>
    </recommendedName>
</protein>
<feature type="region of interest" description="Disordered" evidence="2">
    <location>
        <begin position="727"/>
        <end position="818"/>
    </location>
</feature>
<feature type="compositionally biased region" description="Polar residues" evidence="2">
    <location>
        <begin position="494"/>
        <end position="512"/>
    </location>
</feature>
<dbReference type="Pfam" id="PF24537">
    <property type="entry name" value="zf-C2H2_fungi"/>
    <property type="match status" value="1"/>
</dbReference>
<evidence type="ECO:0000313" key="5">
    <source>
        <dbReference type="Proteomes" id="UP000578531"/>
    </source>
</evidence>
<feature type="compositionally biased region" description="Polar residues" evidence="2">
    <location>
        <begin position="405"/>
        <end position="420"/>
    </location>
</feature>
<keyword evidence="5" id="KW-1185">Reference proteome</keyword>
<evidence type="ECO:0000259" key="3">
    <source>
        <dbReference type="PROSITE" id="PS50157"/>
    </source>
</evidence>
<reference evidence="4 5" key="1">
    <citation type="journal article" date="2020" name="Genomics">
        <title>Complete, high-quality genomes from long-read metagenomic sequencing of two wolf lichen thalli reveals enigmatic genome architecture.</title>
        <authorList>
            <person name="McKenzie S.K."/>
            <person name="Walston R.F."/>
            <person name="Allen J.L."/>
        </authorList>
    </citation>
    <scope>NUCLEOTIDE SEQUENCE [LARGE SCALE GENOMIC DNA]</scope>
    <source>
        <strain evidence="4">WasteWater2</strain>
    </source>
</reference>
<dbReference type="OrthoDB" id="3524154at2759"/>
<keyword evidence="1" id="KW-0862">Zinc</keyword>
<proteinExistence type="predicted"/>
<feature type="compositionally biased region" description="Polar residues" evidence="2">
    <location>
        <begin position="293"/>
        <end position="310"/>
    </location>
</feature>
<feature type="compositionally biased region" description="Polar residues" evidence="2">
    <location>
        <begin position="188"/>
        <end position="210"/>
    </location>
</feature>
<name>A0A8H6L729_9LECA</name>
<dbReference type="PROSITE" id="PS50157">
    <property type="entry name" value="ZINC_FINGER_C2H2_2"/>
    <property type="match status" value="1"/>
</dbReference>
<dbReference type="InterPro" id="IPR013087">
    <property type="entry name" value="Znf_C2H2_type"/>
</dbReference>
<feature type="domain" description="C2H2-type" evidence="3">
    <location>
        <begin position="587"/>
        <end position="615"/>
    </location>
</feature>
<feature type="compositionally biased region" description="Polar residues" evidence="2">
    <location>
        <begin position="432"/>
        <end position="479"/>
    </location>
</feature>
<dbReference type="SMART" id="SM00355">
    <property type="entry name" value="ZnF_C2H2"/>
    <property type="match status" value="2"/>
</dbReference>
<feature type="compositionally biased region" description="Basic and acidic residues" evidence="2">
    <location>
        <begin position="339"/>
        <end position="350"/>
    </location>
</feature>
<dbReference type="AlphaFoldDB" id="A0A8H6L729"/>
<feature type="compositionally biased region" description="Basic and acidic residues" evidence="2">
    <location>
        <begin position="71"/>
        <end position="88"/>
    </location>
</feature>
<organism evidence="4 5">
    <name type="scientific">Letharia columbiana</name>
    <dbReference type="NCBI Taxonomy" id="112416"/>
    <lineage>
        <taxon>Eukaryota</taxon>
        <taxon>Fungi</taxon>
        <taxon>Dikarya</taxon>
        <taxon>Ascomycota</taxon>
        <taxon>Pezizomycotina</taxon>
        <taxon>Lecanoromycetes</taxon>
        <taxon>OSLEUM clade</taxon>
        <taxon>Lecanoromycetidae</taxon>
        <taxon>Lecanorales</taxon>
        <taxon>Lecanorineae</taxon>
        <taxon>Parmeliaceae</taxon>
        <taxon>Letharia</taxon>
    </lineage>
</organism>
<feature type="compositionally biased region" description="Polar residues" evidence="2">
    <location>
        <begin position="165"/>
        <end position="181"/>
    </location>
</feature>
<feature type="compositionally biased region" description="Polar residues" evidence="2">
    <location>
        <begin position="736"/>
        <end position="745"/>
    </location>
</feature>
<comment type="caution">
    <text evidence="4">The sequence shown here is derived from an EMBL/GenBank/DDBJ whole genome shotgun (WGS) entry which is preliminary data.</text>
</comment>
<feature type="compositionally biased region" description="Gly residues" evidence="2">
    <location>
        <begin position="799"/>
        <end position="812"/>
    </location>
</feature>
<feature type="region of interest" description="Disordered" evidence="2">
    <location>
        <begin position="856"/>
        <end position="876"/>
    </location>
</feature>
<evidence type="ECO:0000256" key="2">
    <source>
        <dbReference type="SAM" id="MobiDB-lite"/>
    </source>
</evidence>
<evidence type="ECO:0000256" key="1">
    <source>
        <dbReference type="PROSITE-ProRule" id="PRU00042"/>
    </source>
</evidence>
<dbReference type="GeneID" id="59285452"/>
<feature type="compositionally biased region" description="Low complexity" evidence="2">
    <location>
        <begin position="768"/>
        <end position="788"/>
    </location>
</feature>
<dbReference type="Gene3D" id="3.30.160.60">
    <property type="entry name" value="Classic Zinc Finger"/>
    <property type="match status" value="1"/>
</dbReference>
<keyword evidence="1" id="KW-0479">Metal-binding</keyword>
<feature type="compositionally biased region" description="Basic and acidic residues" evidence="2">
    <location>
        <begin position="865"/>
        <end position="876"/>
    </location>
</feature>
<feature type="compositionally biased region" description="Low complexity" evidence="2">
    <location>
        <begin position="538"/>
        <end position="553"/>
    </location>
</feature>
<feature type="compositionally biased region" description="Polar residues" evidence="2">
    <location>
        <begin position="135"/>
        <end position="146"/>
    </location>
</feature>
<gene>
    <name evidence="4" type="ORF">HO173_003786</name>
</gene>
<dbReference type="EMBL" id="JACCJC010000011">
    <property type="protein sequence ID" value="KAF6238152.1"/>
    <property type="molecule type" value="Genomic_DNA"/>
</dbReference>